<dbReference type="InterPro" id="IPR013783">
    <property type="entry name" value="Ig-like_fold"/>
</dbReference>
<dbReference type="eggNOG" id="COG4886">
    <property type="taxonomic scope" value="Bacteria"/>
</dbReference>
<dbReference type="OrthoDB" id="1000048at2"/>
<feature type="chain" id="PRO_5003309970" evidence="9">
    <location>
        <begin position="28"/>
        <end position="715"/>
    </location>
</feature>
<evidence type="ECO:0000313" key="11">
    <source>
        <dbReference type="EMBL" id="AEE12385.1"/>
    </source>
</evidence>
<evidence type="ECO:0000256" key="6">
    <source>
        <dbReference type="ARBA" id="ARBA00023026"/>
    </source>
</evidence>
<dbReference type="Gene3D" id="3.80.10.10">
    <property type="entry name" value="Ribonuclease Inhibitor"/>
    <property type="match status" value="3"/>
</dbReference>
<evidence type="ECO:0000256" key="4">
    <source>
        <dbReference type="ARBA" id="ARBA00022737"/>
    </source>
</evidence>
<dbReference type="InterPro" id="IPR007110">
    <property type="entry name" value="Ig-like_dom"/>
</dbReference>
<protein>
    <submittedName>
        <fullName evidence="11">Leucine rich repeat protein</fullName>
    </submittedName>
</protein>
<evidence type="ECO:0000256" key="2">
    <source>
        <dbReference type="ARBA" id="ARBA00022670"/>
    </source>
</evidence>
<sequence>MIQTITQLRKVCIASCAIALCSLGLQAQNAELVKLSLHQPELQALRADDASITGESSIPADEKQALIDIYNSLDGANWKPSYKRWDLTADPETWSGVTIQNGHVVGLKIDRLWAKGEVPASIADLTELETFMCYSNQITKFPDELFTMKKLKTFVADLQNVGETRTLTQEFPKKVDLPAMESFSMANNALTGSLPSDMNMPKLNFLGLQDNKLTGSVPETLTKCPNLEYLYLHMNDLSGDIPQDWTACTKLKHFVFEQNPQLGGNFPASLTQLTTLEAISLQMTSIKGEIPSNIGDLTNMSQFFLTGSKMSGVIPESIGKLTKMTILAFGDCQFTGPLPASLANLTNLTLINLTNNPIGGEIPEWLSKLSMLKDLRMAKCQLTGEIPASLFPSTKGGTDGLPELQNLDFSHNELTGELSSQITNSSNLVRIWISHNKMSGNPTGYFTYDNFNHLVQIELNDNQFSGGIGTLFTNPERMLVRVDISNNNFSGPILPEPSKSDYGVLLGFTGESAIIHGNKFVFADFSNFQGALEIGSDADKTLVYAPQKPTTEDKTMELGNGKSVTLDATLEDPDNWKQGAASFIPNKYQWYKDGKAIAGANEATYTIASYSDSDNGVYHCQITNIIAPKLKLTTGKTTIEHDTSVAEVTKPALQITRGAATLHINGAQEAALYTMEGACIARTEGATLSIEGVAPGCYLIIVTVDNVRHTVKYIL</sequence>
<dbReference type="HOGENOM" id="CLU_386285_0_0_10"/>
<evidence type="ECO:0000256" key="3">
    <source>
        <dbReference type="ARBA" id="ARBA00022729"/>
    </source>
</evidence>
<gene>
    <name evidence="11" type="ordered locus">Poras_0431</name>
</gene>
<evidence type="ECO:0000256" key="9">
    <source>
        <dbReference type="SAM" id="SignalP"/>
    </source>
</evidence>
<evidence type="ECO:0000256" key="7">
    <source>
        <dbReference type="ARBA" id="ARBA00023136"/>
    </source>
</evidence>
<evidence type="ECO:0000259" key="10">
    <source>
        <dbReference type="PROSITE" id="PS50835"/>
    </source>
</evidence>
<dbReference type="PANTHER" id="PTHR48004">
    <property type="entry name" value="OS01G0149700 PROTEIN"/>
    <property type="match status" value="1"/>
</dbReference>
<dbReference type="SUPFAM" id="SSF52058">
    <property type="entry name" value="L domain-like"/>
    <property type="match status" value="1"/>
</dbReference>
<dbReference type="GO" id="GO:0006508">
    <property type="term" value="P:proteolysis"/>
    <property type="evidence" value="ECO:0007669"/>
    <property type="project" value="UniProtKB-KW"/>
</dbReference>
<dbReference type="KEGG" id="pah:Poras_0431"/>
<evidence type="ECO:0000256" key="8">
    <source>
        <dbReference type="ARBA" id="ARBA00023157"/>
    </source>
</evidence>
<dbReference type="PANTHER" id="PTHR48004:SF59">
    <property type="entry name" value="LEUCINE-RICH REPEAT-CONTAINING N-TERMINAL PLANT-TYPE DOMAIN-CONTAINING PROTEIN"/>
    <property type="match status" value="1"/>
</dbReference>
<dbReference type="InterPro" id="IPR032675">
    <property type="entry name" value="LRR_dom_sf"/>
</dbReference>
<comment type="similarity">
    <text evidence="1">Belongs to the peptidase C25 family.</text>
</comment>
<keyword evidence="2" id="KW-0645">Protease</keyword>
<dbReference type="Pfam" id="PF00560">
    <property type="entry name" value="LRR_1"/>
    <property type="match status" value="1"/>
</dbReference>
<organism evidence="11 12">
    <name type="scientific">Porphyromonas asaccharolytica (strain ATCC 25260 / DSM 20707 / BCRC 10618 / CCUG 7834 / JCM 6326 / LMG 13178 / VPI 4198 / B440)</name>
    <name type="common">Bacteroides asaccharolyticus</name>
    <dbReference type="NCBI Taxonomy" id="879243"/>
    <lineage>
        <taxon>Bacteria</taxon>
        <taxon>Pseudomonadati</taxon>
        <taxon>Bacteroidota</taxon>
        <taxon>Bacteroidia</taxon>
        <taxon>Bacteroidales</taxon>
        <taxon>Porphyromonadaceae</taxon>
        <taxon>Porphyromonas</taxon>
    </lineage>
</organism>
<reference evidence="12" key="1">
    <citation type="submission" date="2011-04" db="EMBL/GenBank/DDBJ databases">
        <title>The complete genome of Porphyromonas asaccharolytica DSM 20707.</title>
        <authorList>
            <person name="Lucas S."/>
            <person name="Han J."/>
            <person name="Lapidus A."/>
            <person name="Bruce D."/>
            <person name="Goodwin L."/>
            <person name="Pitluck S."/>
            <person name="Peters L."/>
            <person name="Kyrpides N."/>
            <person name="Mavromatis K."/>
            <person name="Ivanova N."/>
            <person name="Ovchinnikova G."/>
            <person name="Pagani I."/>
            <person name="Lu M."/>
            <person name="Detter J.C."/>
            <person name="Tapia R."/>
            <person name="Han C."/>
            <person name="Land M."/>
            <person name="Hauser L."/>
            <person name="Markowitz V."/>
            <person name="Cheng J.-F."/>
            <person name="Hugenholtz P."/>
            <person name="Woyke T."/>
            <person name="Wu D."/>
            <person name="Gronow S."/>
            <person name="Wellnitz S."/>
            <person name="Brambilla E."/>
            <person name="Klenk H.-P."/>
            <person name="Eisen J.A."/>
        </authorList>
    </citation>
    <scope>NUCLEOTIDE SEQUENCE [LARGE SCALE GENOMIC DNA]</scope>
    <source>
        <strain evidence="12">ATCC 25260 / DSM 20707 / VPI 4198</strain>
    </source>
</reference>
<evidence type="ECO:0000256" key="1">
    <source>
        <dbReference type="ARBA" id="ARBA00006067"/>
    </source>
</evidence>
<dbReference type="FunFam" id="3.80.10.10:FF:000095">
    <property type="entry name" value="LRR receptor-like serine/threonine-protein kinase GSO1"/>
    <property type="match status" value="1"/>
</dbReference>
<proteinExistence type="inferred from homology"/>
<dbReference type="AlphaFoldDB" id="F4KN47"/>
<keyword evidence="6" id="KW-0843">Virulence</keyword>
<keyword evidence="12" id="KW-1185">Reference proteome</keyword>
<evidence type="ECO:0000313" key="12">
    <source>
        <dbReference type="Proteomes" id="UP000006545"/>
    </source>
</evidence>
<dbReference type="InterPro" id="IPR055414">
    <property type="entry name" value="LRR_R13L4/SHOC2-like"/>
</dbReference>
<keyword evidence="8" id="KW-1015">Disulfide bond</keyword>
<keyword evidence="3 9" id="KW-0732">Signal</keyword>
<keyword evidence="5" id="KW-0378">Hydrolase</keyword>
<feature type="domain" description="Ig-like" evidence="10">
    <location>
        <begin position="546"/>
        <end position="633"/>
    </location>
</feature>
<dbReference type="SUPFAM" id="SSF48726">
    <property type="entry name" value="Immunoglobulin"/>
    <property type="match status" value="1"/>
</dbReference>
<dbReference type="Gene3D" id="2.60.40.10">
    <property type="entry name" value="Immunoglobulins"/>
    <property type="match status" value="1"/>
</dbReference>
<dbReference type="EMBL" id="CP002689">
    <property type="protein sequence ID" value="AEE12385.1"/>
    <property type="molecule type" value="Genomic_DNA"/>
</dbReference>
<dbReference type="InterPro" id="IPR036179">
    <property type="entry name" value="Ig-like_dom_sf"/>
</dbReference>
<dbReference type="PROSITE" id="PS50835">
    <property type="entry name" value="IG_LIKE"/>
    <property type="match status" value="1"/>
</dbReference>
<keyword evidence="4" id="KW-0677">Repeat</keyword>
<evidence type="ECO:0000256" key="5">
    <source>
        <dbReference type="ARBA" id="ARBA00022807"/>
    </source>
</evidence>
<dbReference type="Pfam" id="PF23598">
    <property type="entry name" value="LRR_14"/>
    <property type="match status" value="1"/>
</dbReference>
<feature type="signal peptide" evidence="9">
    <location>
        <begin position="1"/>
        <end position="27"/>
    </location>
</feature>
<dbReference type="Proteomes" id="UP000006545">
    <property type="component" value="Chromosome"/>
</dbReference>
<dbReference type="InterPro" id="IPR001611">
    <property type="entry name" value="Leu-rich_rpt"/>
</dbReference>
<accession>F4KN47</accession>
<dbReference type="GO" id="GO:0008234">
    <property type="term" value="F:cysteine-type peptidase activity"/>
    <property type="evidence" value="ECO:0007669"/>
    <property type="project" value="UniProtKB-KW"/>
</dbReference>
<keyword evidence="5" id="KW-0788">Thiol protease</keyword>
<keyword evidence="7" id="KW-0472">Membrane</keyword>
<dbReference type="InterPro" id="IPR052941">
    <property type="entry name" value="StomDev_PlantInt_Reg"/>
</dbReference>
<name>F4KN47_PORAD</name>
<dbReference type="RefSeq" id="WP_013759998.1">
    <property type="nucleotide sequence ID" value="NC_015501.1"/>
</dbReference>
<dbReference type="STRING" id="879243.Poras_0431"/>